<dbReference type="SUPFAM" id="SSF52540">
    <property type="entry name" value="P-loop containing nucleoside triphosphate hydrolases"/>
    <property type="match status" value="1"/>
</dbReference>
<evidence type="ECO:0000313" key="2">
    <source>
        <dbReference type="EMBL" id="CCO94179.1"/>
    </source>
</evidence>
<organism evidence="2 3">
    <name type="scientific">Erwinia amylovora NBRC 12687 = CFBP 1232</name>
    <dbReference type="NCBI Taxonomy" id="1219359"/>
    <lineage>
        <taxon>Bacteria</taxon>
        <taxon>Pseudomonadati</taxon>
        <taxon>Pseudomonadota</taxon>
        <taxon>Gammaproteobacteria</taxon>
        <taxon>Enterobacterales</taxon>
        <taxon>Erwiniaceae</taxon>
        <taxon>Erwinia</taxon>
    </lineage>
</organism>
<dbReference type="InterPro" id="IPR027417">
    <property type="entry name" value="P-loop_NTPase"/>
</dbReference>
<dbReference type="Pfam" id="PF13175">
    <property type="entry name" value="AAA_15"/>
    <property type="match status" value="1"/>
</dbReference>
<protein>
    <submittedName>
        <fullName evidence="2">Protein</fullName>
    </submittedName>
</protein>
<dbReference type="PANTHER" id="PTHR43581:SF4">
    <property type="entry name" value="ATP_GTP PHOSPHATASE"/>
    <property type="match status" value="1"/>
</dbReference>
<dbReference type="Proteomes" id="UP000013111">
    <property type="component" value="Unassembled WGS sequence"/>
</dbReference>
<gene>
    <name evidence="2" type="ORF">BN437_2258</name>
</gene>
<dbReference type="InterPro" id="IPR041685">
    <property type="entry name" value="AAA_GajA/Old/RecF-like"/>
</dbReference>
<dbReference type="GeneID" id="97606396"/>
<name>A0A831A348_ERWAM</name>
<dbReference type="RefSeq" id="WP_004158219.1">
    <property type="nucleotide sequence ID" value="NZ_BAYW01000003.1"/>
</dbReference>
<sequence length="561" mass="64086">MKAVYTPGRSWVSSAPLINKEKDYLSLSGNNWDDYSYKTTLNAALYINGEISLNFQLKILIENISYTASHLDKLCKEGWDGIFPIPGENYISVVSDIDFYKITHSRSKDNITKSFLSDIRDAGYVINILNDHKAIELSQTEGFNNSLLRESGANKSYQDGWRILDGNEQEINNFKLNLLTENREVRTISLNFESELLPYDINVLIGPNGIGKSFSLKSLVEYWLQIGSGDLKILEKIKHTPFDVRPNIRRLILISYSPFEDFILALSKKDNLIDTDAYKYFGFRKERKNKTVGISRNLPKEDAAKSIIDCIYQDKNNSKNSWWVSKFSSVDTSLKTELKYDHIAVKVRGGEHSQLPAEDIIEIKDEFYLILHPKLAVNIKSSVLDEYCIFQAGVFFVKNNKLIDLSSGQSLFTFIVINVVGAIRENSLVVIDEPELFLHPNLEIEFISLLKKTLKPFKSKAILATHSLAIVREVPSNCVHIFRDEGYGLDIVKPPFETFGGNMQRISTYVFGDKSESKPFDIWLKEMVKIHEPEQLIEMLQGQVNEEMIMKIMRLGKKNGL</sequence>
<feature type="domain" description="Endonuclease GajA/Old nuclease/RecF-like AAA" evidence="1">
    <location>
        <begin position="404"/>
        <end position="471"/>
    </location>
</feature>
<accession>A0A831A348</accession>
<evidence type="ECO:0000313" key="3">
    <source>
        <dbReference type="Proteomes" id="UP000013111"/>
    </source>
</evidence>
<dbReference type="EMBL" id="CAPB01000023">
    <property type="protein sequence ID" value="CCO94179.1"/>
    <property type="molecule type" value="Genomic_DNA"/>
</dbReference>
<comment type="caution">
    <text evidence="2">The sequence shown here is derived from an EMBL/GenBank/DDBJ whole genome shotgun (WGS) entry which is preliminary data.</text>
</comment>
<dbReference type="GO" id="GO:0005524">
    <property type="term" value="F:ATP binding"/>
    <property type="evidence" value="ECO:0007669"/>
    <property type="project" value="InterPro"/>
</dbReference>
<proteinExistence type="predicted"/>
<dbReference type="AlphaFoldDB" id="A0A831A348"/>
<dbReference type="Gene3D" id="3.40.50.300">
    <property type="entry name" value="P-loop containing nucleotide triphosphate hydrolases"/>
    <property type="match status" value="1"/>
</dbReference>
<dbReference type="InterPro" id="IPR051396">
    <property type="entry name" value="Bact_Antivir_Def_Nuclease"/>
</dbReference>
<dbReference type="GO" id="GO:0016887">
    <property type="term" value="F:ATP hydrolysis activity"/>
    <property type="evidence" value="ECO:0007669"/>
    <property type="project" value="InterPro"/>
</dbReference>
<dbReference type="PANTHER" id="PTHR43581">
    <property type="entry name" value="ATP/GTP PHOSPHATASE"/>
    <property type="match status" value="1"/>
</dbReference>
<reference evidence="2 3" key="2">
    <citation type="submission" date="2013-04" db="EMBL/GenBank/DDBJ databases">
        <title>Comparative genomics of 12 strains of Erwinia amylovora identifies a pan-genome with a large conserved core and provides insights into host specificity.</title>
        <authorList>
            <person name="Mann R.A."/>
            <person name="Smits T.H.M."/>
            <person name="Buehlmann A."/>
            <person name="Blom J."/>
            <person name="Goesmann A."/>
            <person name="Frey J.E."/>
            <person name="Plummer K.M."/>
            <person name="Beer S.V."/>
            <person name="Luck J."/>
            <person name="Duffy B."/>
            <person name="Rodoni B."/>
        </authorList>
    </citation>
    <scope>NUCLEOTIDE SEQUENCE [LARGE SCALE GENOMIC DNA]</scope>
    <source>
        <strain evidence="3">CFBP 1232</strain>
    </source>
</reference>
<evidence type="ECO:0000259" key="1">
    <source>
        <dbReference type="Pfam" id="PF13175"/>
    </source>
</evidence>
<reference evidence="2 3" key="1">
    <citation type="submission" date="2012-11" db="EMBL/GenBank/DDBJ databases">
        <authorList>
            <person name="Linke B."/>
        </authorList>
    </citation>
    <scope>NUCLEOTIDE SEQUENCE [LARGE SCALE GENOMIC DNA]</scope>
    <source>
        <strain evidence="3">CFBP 1232</strain>
    </source>
</reference>